<reference evidence="2" key="1">
    <citation type="submission" date="2023-03" db="EMBL/GenBank/DDBJ databases">
        <title>Massive genome expansion in bonnet fungi (Mycena s.s.) driven by repeated elements and novel gene families across ecological guilds.</title>
        <authorList>
            <consortium name="Lawrence Berkeley National Laboratory"/>
            <person name="Harder C.B."/>
            <person name="Miyauchi S."/>
            <person name="Viragh M."/>
            <person name="Kuo A."/>
            <person name="Thoen E."/>
            <person name="Andreopoulos B."/>
            <person name="Lu D."/>
            <person name="Skrede I."/>
            <person name="Drula E."/>
            <person name="Henrissat B."/>
            <person name="Morin E."/>
            <person name="Kohler A."/>
            <person name="Barry K."/>
            <person name="LaButti K."/>
            <person name="Morin E."/>
            <person name="Salamov A."/>
            <person name="Lipzen A."/>
            <person name="Mereny Z."/>
            <person name="Hegedus B."/>
            <person name="Baldrian P."/>
            <person name="Stursova M."/>
            <person name="Weitz H."/>
            <person name="Taylor A."/>
            <person name="Grigoriev I.V."/>
            <person name="Nagy L.G."/>
            <person name="Martin F."/>
            <person name="Kauserud H."/>
        </authorList>
    </citation>
    <scope>NUCLEOTIDE SEQUENCE</scope>
    <source>
        <strain evidence="2">CBHHK182m</strain>
    </source>
</reference>
<evidence type="ECO:0008006" key="4">
    <source>
        <dbReference type="Google" id="ProtNLM"/>
    </source>
</evidence>
<sequence>MHRCGTFSSFLSSLLNLNFFLSSHTSTSSVATIDRCVHMSPSSSFPSFSSSTHSPHALLRAVEGPIISVYICRLSCYLRGIQLRFCTSNLSL</sequence>
<keyword evidence="3" id="KW-1185">Reference proteome</keyword>
<dbReference type="EMBL" id="JARKIB010000006">
    <property type="protein sequence ID" value="KAJ7779103.1"/>
    <property type="molecule type" value="Genomic_DNA"/>
</dbReference>
<protein>
    <recommendedName>
        <fullName evidence="4">Secreted protein</fullName>
    </recommendedName>
</protein>
<comment type="caution">
    <text evidence="2">The sequence shown here is derived from an EMBL/GenBank/DDBJ whole genome shotgun (WGS) entry which is preliminary data.</text>
</comment>
<gene>
    <name evidence="2" type="ORF">B0H16DRAFT_1501271</name>
</gene>
<name>A0AAD7NWU5_9AGAR</name>
<dbReference type="AlphaFoldDB" id="A0AAD7NWU5"/>
<evidence type="ECO:0000313" key="2">
    <source>
        <dbReference type="EMBL" id="KAJ7779103.1"/>
    </source>
</evidence>
<accession>A0AAD7NWU5</accession>
<evidence type="ECO:0000256" key="1">
    <source>
        <dbReference type="SAM" id="SignalP"/>
    </source>
</evidence>
<keyword evidence="1" id="KW-0732">Signal</keyword>
<organism evidence="2 3">
    <name type="scientific">Mycena metata</name>
    <dbReference type="NCBI Taxonomy" id="1033252"/>
    <lineage>
        <taxon>Eukaryota</taxon>
        <taxon>Fungi</taxon>
        <taxon>Dikarya</taxon>
        <taxon>Basidiomycota</taxon>
        <taxon>Agaricomycotina</taxon>
        <taxon>Agaricomycetes</taxon>
        <taxon>Agaricomycetidae</taxon>
        <taxon>Agaricales</taxon>
        <taxon>Marasmiineae</taxon>
        <taxon>Mycenaceae</taxon>
        <taxon>Mycena</taxon>
    </lineage>
</organism>
<evidence type="ECO:0000313" key="3">
    <source>
        <dbReference type="Proteomes" id="UP001215598"/>
    </source>
</evidence>
<dbReference type="Proteomes" id="UP001215598">
    <property type="component" value="Unassembled WGS sequence"/>
</dbReference>
<feature type="signal peptide" evidence="1">
    <location>
        <begin position="1"/>
        <end position="25"/>
    </location>
</feature>
<proteinExistence type="predicted"/>
<feature type="chain" id="PRO_5041995532" description="Secreted protein" evidence="1">
    <location>
        <begin position="26"/>
        <end position="92"/>
    </location>
</feature>